<dbReference type="EnsemblMetazoa" id="CJA36314.1">
    <property type="protein sequence ID" value="CJA36314.1"/>
    <property type="gene ID" value="WBGene00212161"/>
</dbReference>
<dbReference type="AlphaFoldDB" id="A0A2Q4SY08"/>
<accession>A0A2Q4SY08</accession>
<keyword evidence="2" id="KW-1185">Reference proteome</keyword>
<dbReference type="EnsemblMetazoa" id="CJA35240.1">
    <property type="protein sequence ID" value="CJA35240.1"/>
    <property type="gene ID" value="WBGene00211087"/>
</dbReference>
<organism evidence="1 2">
    <name type="scientific">Caenorhabditis japonica</name>
    <dbReference type="NCBI Taxonomy" id="281687"/>
    <lineage>
        <taxon>Eukaryota</taxon>
        <taxon>Metazoa</taxon>
        <taxon>Ecdysozoa</taxon>
        <taxon>Nematoda</taxon>
        <taxon>Chromadorea</taxon>
        <taxon>Rhabditida</taxon>
        <taxon>Rhabditina</taxon>
        <taxon>Rhabditomorpha</taxon>
        <taxon>Rhabditoidea</taxon>
        <taxon>Rhabditidae</taxon>
        <taxon>Peloderinae</taxon>
        <taxon>Caenorhabditis</taxon>
    </lineage>
</organism>
<evidence type="ECO:0000313" key="1">
    <source>
        <dbReference type="EnsemblMetazoa" id="CJA35240.1"/>
    </source>
</evidence>
<reference evidence="1" key="2">
    <citation type="submission" date="2022-06" db="UniProtKB">
        <authorList>
            <consortium name="EnsemblMetazoa"/>
        </authorList>
    </citation>
    <scope>IDENTIFICATION</scope>
    <source>
        <strain evidence="1">DF5081</strain>
    </source>
</reference>
<dbReference type="InParanoid" id="A0A2Q4SY08"/>
<protein>
    <submittedName>
        <fullName evidence="1">Uncharacterized protein</fullName>
    </submittedName>
</protein>
<sequence>MYLPKAIYNDVSRNRIGAQFQHNACFREKRRSYHFLAAQHNVETVSITLARHQPRISRTLEIMQNQNRLTTVVSSGVVKV</sequence>
<name>A0A2Q4SY08_CAEJA</name>
<reference evidence="2" key="1">
    <citation type="submission" date="2010-08" db="EMBL/GenBank/DDBJ databases">
        <authorList>
            <consortium name="Caenorhabditis japonica Sequencing Consortium"/>
            <person name="Wilson R.K."/>
        </authorList>
    </citation>
    <scope>NUCLEOTIDE SEQUENCE [LARGE SCALE GENOMIC DNA]</scope>
    <source>
        <strain evidence="2">DF5081</strain>
    </source>
</reference>
<dbReference type="Proteomes" id="UP000005237">
    <property type="component" value="Unassembled WGS sequence"/>
</dbReference>
<evidence type="ECO:0000313" key="2">
    <source>
        <dbReference type="Proteomes" id="UP000005237"/>
    </source>
</evidence>
<proteinExistence type="predicted"/>